<keyword evidence="5 9" id="KW-0963">Cytoplasm</keyword>
<dbReference type="NCBIfam" id="NF009732">
    <property type="entry name" value="PRK13255.1"/>
    <property type="match status" value="1"/>
</dbReference>
<comment type="similarity">
    <text evidence="3 9">Belongs to the class I-like SAM-binding methyltransferase superfamily. TPMT family.</text>
</comment>
<evidence type="ECO:0000256" key="6">
    <source>
        <dbReference type="ARBA" id="ARBA00022603"/>
    </source>
</evidence>
<protein>
    <recommendedName>
        <fullName evidence="4 9">Thiopurine S-methyltransferase</fullName>
        <ecNumber evidence="4 9">2.1.1.67</ecNumber>
    </recommendedName>
    <alternativeName>
        <fullName evidence="9">Thiopurine methyltransferase</fullName>
    </alternativeName>
</protein>
<feature type="binding site" evidence="9">
    <location>
        <position position="45"/>
    </location>
    <ligand>
        <name>S-adenosyl-L-methionine</name>
        <dbReference type="ChEBI" id="CHEBI:59789"/>
    </ligand>
</feature>
<keyword evidence="7 9" id="KW-0808">Transferase</keyword>
<comment type="catalytic activity">
    <reaction evidence="1 9">
        <text>S-adenosyl-L-methionine + a thiopurine = S-adenosyl-L-homocysteine + a thiopurine S-methylether.</text>
        <dbReference type="EC" id="2.1.1.67"/>
    </reaction>
</comment>
<reference evidence="10 11" key="1">
    <citation type="submission" date="2020-08" db="EMBL/GenBank/DDBJ databases">
        <title>Genomic Encyclopedia of Type Strains, Phase III (KMG-III): the genomes of soil and plant-associated and newly described type strains.</title>
        <authorList>
            <person name="Whitman W."/>
        </authorList>
    </citation>
    <scope>NUCLEOTIDE SEQUENCE [LARGE SCALE GENOMIC DNA]</scope>
    <source>
        <strain evidence="10 11">CECT 8799</strain>
    </source>
</reference>
<evidence type="ECO:0000256" key="4">
    <source>
        <dbReference type="ARBA" id="ARBA00011905"/>
    </source>
</evidence>
<dbReference type="FunFam" id="3.40.50.150:FF:000101">
    <property type="entry name" value="Thiopurine S-methyltransferase"/>
    <property type="match status" value="1"/>
</dbReference>
<dbReference type="AlphaFoldDB" id="A0A7W4WAC9"/>
<feature type="binding site" evidence="9">
    <location>
        <position position="66"/>
    </location>
    <ligand>
        <name>S-adenosyl-L-methionine</name>
        <dbReference type="ChEBI" id="CHEBI:59789"/>
    </ligand>
</feature>
<evidence type="ECO:0000256" key="2">
    <source>
        <dbReference type="ARBA" id="ARBA00004496"/>
    </source>
</evidence>
<accession>A0A7W4WAC9</accession>
<dbReference type="PROSITE" id="PS51585">
    <property type="entry name" value="SAM_MT_TPMT"/>
    <property type="match status" value="1"/>
</dbReference>
<dbReference type="SUPFAM" id="SSF53335">
    <property type="entry name" value="S-adenosyl-L-methionine-dependent methyltransferases"/>
    <property type="match status" value="1"/>
</dbReference>
<dbReference type="InterPro" id="IPR025835">
    <property type="entry name" value="Thiopurine_S-MeTrfase"/>
</dbReference>
<dbReference type="PIRSF" id="PIRSF023956">
    <property type="entry name" value="Thiopurine_S-methyltransferase"/>
    <property type="match status" value="1"/>
</dbReference>
<dbReference type="GO" id="GO:0008119">
    <property type="term" value="F:thiopurine S-methyltransferase activity"/>
    <property type="evidence" value="ECO:0007669"/>
    <property type="project" value="UniProtKB-UniRule"/>
</dbReference>
<evidence type="ECO:0000256" key="5">
    <source>
        <dbReference type="ARBA" id="ARBA00022490"/>
    </source>
</evidence>
<dbReference type="EC" id="2.1.1.67" evidence="4 9"/>
<dbReference type="InterPro" id="IPR029063">
    <property type="entry name" value="SAM-dependent_MTases_sf"/>
</dbReference>
<comment type="subcellular location">
    <subcellularLocation>
        <location evidence="2 9">Cytoplasm</location>
    </subcellularLocation>
</comment>
<proteinExistence type="inferred from homology"/>
<dbReference type="RefSeq" id="WP_183456836.1">
    <property type="nucleotide sequence ID" value="NZ_JACHWZ010000003.1"/>
</dbReference>
<dbReference type="GO" id="GO:0032259">
    <property type="term" value="P:methylation"/>
    <property type="evidence" value="ECO:0007669"/>
    <property type="project" value="UniProtKB-KW"/>
</dbReference>
<evidence type="ECO:0000256" key="7">
    <source>
        <dbReference type="ARBA" id="ARBA00022679"/>
    </source>
</evidence>
<dbReference type="Pfam" id="PF05724">
    <property type="entry name" value="TPMT"/>
    <property type="match status" value="1"/>
</dbReference>
<dbReference type="PANTHER" id="PTHR10259:SF11">
    <property type="entry name" value="THIOPURINE S-METHYLTRANSFERASE"/>
    <property type="match status" value="1"/>
</dbReference>
<evidence type="ECO:0000256" key="9">
    <source>
        <dbReference type="HAMAP-Rule" id="MF_00812"/>
    </source>
</evidence>
<dbReference type="Proteomes" id="UP000535937">
    <property type="component" value="Unassembled WGS sequence"/>
</dbReference>
<dbReference type="HAMAP" id="MF_00812">
    <property type="entry name" value="Thiopur_methtran"/>
    <property type="match status" value="1"/>
</dbReference>
<name>A0A7W4WAC9_9GAMM</name>
<gene>
    <name evidence="9" type="primary">tpm</name>
    <name evidence="10" type="ORF">FHS09_000759</name>
</gene>
<dbReference type="InterPro" id="IPR008854">
    <property type="entry name" value="TPMT"/>
</dbReference>
<feature type="binding site" evidence="9">
    <location>
        <position position="123"/>
    </location>
    <ligand>
        <name>S-adenosyl-L-methionine</name>
        <dbReference type="ChEBI" id="CHEBI:59789"/>
    </ligand>
</feature>
<evidence type="ECO:0000313" key="10">
    <source>
        <dbReference type="EMBL" id="MBB3059946.1"/>
    </source>
</evidence>
<dbReference type="GO" id="GO:0005737">
    <property type="term" value="C:cytoplasm"/>
    <property type="evidence" value="ECO:0007669"/>
    <property type="project" value="UniProtKB-SubCell"/>
</dbReference>
<dbReference type="NCBIfam" id="TIGR03840">
    <property type="entry name" value="TMPT_Se_Te"/>
    <property type="match status" value="1"/>
</dbReference>
<dbReference type="GO" id="GO:0010038">
    <property type="term" value="P:response to metal ion"/>
    <property type="evidence" value="ECO:0007669"/>
    <property type="project" value="InterPro"/>
</dbReference>
<dbReference type="InterPro" id="IPR022474">
    <property type="entry name" value="Thiopur_S-MeTfrase_Se/Te_detox"/>
</dbReference>
<evidence type="ECO:0000256" key="3">
    <source>
        <dbReference type="ARBA" id="ARBA00008145"/>
    </source>
</evidence>
<organism evidence="10 11">
    <name type="scientific">Microbulbifer rhizosphaerae</name>
    <dbReference type="NCBI Taxonomy" id="1562603"/>
    <lineage>
        <taxon>Bacteria</taxon>
        <taxon>Pseudomonadati</taxon>
        <taxon>Pseudomonadota</taxon>
        <taxon>Gammaproteobacteria</taxon>
        <taxon>Cellvibrionales</taxon>
        <taxon>Microbulbiferaceae</taxon>
        <taxon>Microbulbifer</taxon>
    </lineage>
</organism>
<keyword evidence="6 9" id="KW-0489">Methyltransferase</keyword>
<evidence type="ECO:0000313" key="11">
    <source>
        <dbReference type="Proteomes" id="UP000535937"/>
    </source>
</evidence>
<dbReference type="PANTHER" id="PTHR10259">
    <property type="entry name" value="THIOPURINE S-METHYLTRANSFERASE"/>
    <property type="match status" value="1"/>
</dbReference>
<dbReference type="Gene3D" id="3.40.50.150">
    <property type="entry name" value="Vaccinia Virus protein VP39"/>
    <property type="match status" value="1"/>
</dbReference>
<comment type="caution">
    <text evidence="10">The sequence shown here is derived from an EMBL/GenBank/DDBJ whole genome shotgun (WGS) entry which is preliminary data.</text>
</comment>
<sequence length="212" mass="24131">MDHEFWLKKWEGNDIGFHEHKANPALVDNFRELSLEKGARIFLPLCGKTLDIAWLLSKGYHVSGVELSTVAIKQLFAELDVEPQFADLDRIKHYNAENIDIYGGDIFDLSAEILGPVDAIYDRAALVALPEKMRRRYAAHLMEITRKAPQLLITFVYDQTLLPGPPFSVTDEEVSNHYSDYYQLKLLETKDVPGGLKGQCPAREQVWLLNNS</sequence>
<keyword evidence="8 9" id="KW-0949">S-adenosyl-L-methionine</keyword>
<evidence type="ECO:0000256" key="8">
    <source>
        <dbReference type="ARBA" id="ARBA00022691"/>
    </source>
</evidence>
<dbReference type="EMBL" id="JACHWZ010000003">
    <property type="protein sequence ID" value="MBB3059946.1"/>
    <property type="molecule type" value="Genomic_DNA"/>
</dbReference>
<feature type="binding site" evidence="9">
    <location>
        <position position="10"/>
    </location>
    <ligand>
        <name>S-adenosyl-L-methionine</name>
        <dbReference type="ChEBI" id="CHEBI:59789"/>
    </ligand>
</feature>
<evidence type="ECO:0000256" key="1">
    <source>
        <dbReference type="ARBA" id="ARBA00000903"/>
    </source>
</evidence>
<keyword evidence="11" id="KW-1185">Reference proteome</keyword>